<dbReference type="Proteomes" id="UP000620550">
    <property type="component" value="Unassembled WGS sequence"/>
</dbReference>
<dbReference type="PANTHER" id="PTHR43817:SF1">
    <property type="entry name" value="HYDROLASE, FAMILY 43, PUTATIVE (AFU_ORTHOLOGUE AFUA_3G01660)-RELATED"/>
    <property type="match status" value="1"/>
</dbReference>
<dbReference type="InterPro" id="IPR006710">
    <property type="entry name" value="Glyco_hydro_43"/>
</dbReference>
<evidence type="ECO:0000256" key="5">
    <source>
        <dbReference type="RuleBase" id="RU361187"/>
    </source>
</evidence>
<dbReference type="PANTHER" id="PTHR43817">
    <property type="entry name" value="GLYCOSYL HYDROLASE"/>
    <property type="match status" value="1"/>
</dbReference>
<dbReference type="RefSeq" id="WP_229826352.1">
    <property type="nucleotide sequence ID" value="NZ_BNAF01000003.1"/>
</dbReference>
<evidence type="ECO:0000256" key="6">
    <source>
        <dbReference type="SAM" id="SignalP"/>
    </source>
</evidence>
<proteinExistence type="inferred from homology"/>
<feature type="signal peptide" evidence="6">
    <location>
        <begin position="1"/>
        <end position="18"/>
    </location>
</feature>
<name>A0ABQ3HUN2_9SPHI</name>
<keyword evidence="3 5" id="KW-0378">Hydrolase</keyword>
<dbReference type="CDD" id="cd18820">
    <property type="entry name" value="GH43_LbAraf43-like"/>
    <property type="match status" value="1"/>
</dbReference>
<dbReference type="InterPro" id="IPR023296">
    <property type="entry name" value="Glyco_hydro_beta-prop_sf"/>
</dbReference>
<gene>
    <name evidence="7" type="primary">xsa</name>
    <name evidence="7" type="ORF">GCM10017764_09130</name>
</gene>
<comment type="similarity">
    <text evidence="1 5">Belongs to the glycosyl hydrolase 43 family.</text>
</comment>
<dbReference type="InterPro" id="IPR016828">
    <property type="entry name" value="Alpha-L-arabinofuranosidase"/>
</dbReference>
<dbReference type="PIRSF" id="PIRSF025414">
    <property type="entry name" value="Alpha-L-arabinofuranosidase"/>
    <property type="match status" value="1"/>
</dbReference>
<feature type="chain" id="PRO_5046258820" evidence="6">
    <location>
        <begin position="19"/>
        <end position="357"/>
    </location>
</feature>
<keyword evidence="2 6" id="KW-0732">Signal</keyword>
<evidence type="ECO:0000256" key="4">
    <source>
        <dbReference type="ARBA" id="ARBA00023295"/>
    </source>
</evidence>
<dbReference type="SUPFAM" id="SSF75005">
    <property type="entry name" value="Arabinanase/levansucrase/invertase"/>
    <property type="match status" value="1"/>
</dbReference>
<dbReference type="EMBL" id="BNAF01000003">
    <property type="protein sequence ID" value="GHE28754.1"/>
    <property type="molecule type" value="Genomic_DNA"/>
</dbReference>
<dbReference type="PROSITE" id="PS51257">
    <property type="entry name" value="PROKAR_LIPOPROTEIN"/>
    <property type="match status" value="1"/>
</dbReference>
<evidence type="ECO:0000313" key="8">
    <source>
        <dbReference type="Proteomes" id="UP000620550"/>
    </source>
</evidence>
<dbReference type="Pfam" id="PF04616">
    <property type="entry name" value="Glyco_hydro_43"/>
    <property type="match status" value="1"/>
</dbReference>
<comment type="caution">
    <text evidence="7">The sequence shown here is derived from an EMBL/GenBank/DDBJ whole genome shotgun (WGS) entry which is preliminary data.</text>
</comment>
<organism evidence="7 8">
    <name type="scientific">Sphingobacterium griseoflavum</name>
    <dbReference type="NCBI Taxonomy" id="1474952"/>
    <lineage>
        <taxon>Bacteria</taxon>
        <taxon>Pseudomonadati</taxon>
        <taxon>Bacteroidota</taxon>
        <taxon>Sphingobacteriia</taxon>
        <taxon>Sphingobacteriales</taxon>
        <taxon>Sphingobacteriaceae</taxon>
        <taxon>Sphingobacterium</taxon>
    </lineage>
</organism>
<accession>A0ABQ3HUN2</accession>
<sequence length="357" mass="39621">MMIMKQMLYISFILFALACDKRGAGPYLPTPKAPEATGPAKFQNPLLNTAPDPWVAQRGDFYYYLQTLGNRIEIRKTAKMSELSSAASKVVFTAPSAGPNSRDVWAPELFFLQGKWYIYYTASNGQDVNHRMFVLENANEDPTTDNWVDKGQLITQPTDQWAIDGSIFEHGSELFFIWSGRPGASSGNLTQNIYISKMSNPFTLTGETVMIAEPEYDWERKGFRVNEGPEILKNKAGDTFLIYSASYCGTDDYALGMMKLTNGANPLLMSSWTKHPTPVFKQAPTAYGAGHNGFFKSKDGTEDWIIYHANTESHPNNDGCGNVRSTRMQKFSWNADGTPNFGTPVAVGAFLDVPAGE</sequence>
<protein>
    <submittedName>
        <fullName evidence="7">Alpha-N-arabinofuranosidase</fullName>
    </submittedName>
</protein>
<dbReference type="Gene3D" id="2.115.10.20">
    <property type="entry name" value="Glycosyl hydrolase domain, family 43"/>
    <property type="match status" value="1"/>
</dbReference>
<evidence type="ECO:0000256" key="1">
    <source>
        <dbReference type="ARBA" id="ARBA00009865"/>
    </source>
</evidence>
<evidence type="ECO:0000256" key="3">
    <source>
        <dbReference type="ARBA" id="ARBA00022801"/>
    </source>
</evidence>
<reference evidence="8" key="1">
    <citation type="journal article" date="2019" name="Int. J. Syst. Evol. Microbiol.">
        <title>The Global Catalogue of Microorganisms (GCM) 10K type strain sequencing project: providing services to taxonomists for standard genome sequencing and annotation.</title>
        <authorList>
            <consortium name="The Broad Institute Genomics Platform"/>
            <consortium name="The Broad Institute Genome Sequencing Center for Infectious Disease"/>
            <person name="Wu L."/>
            <person name="Ma J."/>
        </authorList>
    </citation>
    <scope>NUCLEOTIDE SEQUENCE [LARGE SCALE GENOMIC DNA]</scope>
    <source>
        <strain evidence="8">CGMCC 1.12966</strain>
    </source>
</reference>
<evidence type="ECO:0000313" key="7">
    <source>
        <dbReference type="EMBL" id="GHE28754.1"/>
    </source>
</evidence>
<keyword evidence="4 5" id="KW-0326">Glycosidase</keyword>
<keyword evidence="8" id="KW-1185">Reference proteome</keyword>
<evidence type="ECO:0000256" key="2">
    <source>
        <dbReference type="ARBA" id="ARBA00022729"/>
    </source>
</evidence>